<proteinExistence type="predicted"/>
<dbReference type="Pfam" id="PF00132">
    <property type="entry name" value="Hexapep"/>
    <property type="match status" value="1"/>
</dbReference>
<name>A0A0S7XR49_UNCSA</name>
<evidence type="ECO:0000313" key="2">
    <source>
        <dbReference type="Proteomes" id="UP000051861"/>
    </source>
</evidence>
<keyword evidence="1" id="KW-0808">Transferase</keyword>
<dbReference type="InterPro" id="IPR011004">
    <property type="entry name" value="Trimer_LpxA-like_sf"/>
</dbReference>
<dbReference type="Gene3D" id="2.160.10.10">
    <property type="entry name" value="Hexapeptide repeat proteins"/>
    <property type="match status" value="1"/>
</dbReference>
<dbReference type="InterPro" id="IPR050179">
    <property type="entry name" value="Trans_hexapeptide_repeat"/>
</dbReference>
<gene>
    <name evidence="1" type="ORF">AMJ44_11685</name>
</gene>
<dbReference type="GO" id="GO:0016740">
    <property type="term" value="F:transferase activity"/>
    <property type="evidence" value="ECO:0007669"/>
    <property type="project" value="UniProtKB-KW"/>
</dbReference>
<evidence type="ECO:0000313" key="1">
    <source>
        <dbReference type="EMBL" id="KPJ64977.1"/>
    </source>
</evidence>
<sequence length="100" mass="10958">MIYPKVKIGKGMKMGDYVIVGEPPRGKKPGELETVIGPNAILRSHTIIYAGNHIGRNFQTGHHVLIREENEIGSNVSIGSGSIIEHHVRIEDGVRIHSQA</sequence>
<dbReference type="SUPFAM" id="SSF51161">
    <property type="entry name" value="Trimeric LpxA-like enzymes"/>
    <property type="match status" value="1"/>
</dbReference>
<dbReference type="Proteomes" id="UP000051861">
    <property type="component" value="Unassembled WGS sequence"/>
</dbReference>
<comment type="caution">
    <text evidence="1">The sequence shown here is derived from an EMBL/GenBank/DDBJ whole genome shotgun (WGS) entry which is preliminary data.</text>
</comment>
<organism evidence="1 2">
    <name type="scientific">candidate division WOR-1 bacterium DG_54_3</name>
    <dbReference type="NCBI Taxonomy" id="1703775"/>
    <lineage>
        <taxon>Bacteria</taxon>
        <taxon>Bacillati</taxon>
        <taxon>Saganbacteria</taxon>
    </lineage>
</organism>
<dbReference type="PANTHER" id="PTHR43300">
    <property type="entry name" value="ACETYLTRANSFERASE"/>
    <property type="match status" value="1"/>
</dbReference>
<feature type="non-terminal residue" evidence="1">
    <location>
        <position position="100"/>
    </location>
</feature>
<dbReference type="AlphaFoldDB" id="A0A0S7XR49"/>
<dbReference type="EMBL" id="LIZX01000152">
    <property type="protein sequence ID" value="KPJ64977.1"/>
    <property type="molecule type" value="Genomic_DNA"/>
</dbReference>
<protein>
    <submittedName>
        <fullName evidence="1">Transferase</fullName>
    </submittedName>
</protein>
<accession>A0A0S7XR49</accession>
<dbReference type="InterPro" id="IPR001451">
    <property type="entry name" value="Hexapep"/>
</dbReference>
<reference evidence="1 2" key="1">
    <citation type="journal article" date="2015" name="Microbiome">
        <title>Genomic resolution of linkages in carbon, nitrogen, and sulfur cycling among widespread estuary sediment bacteria.</title>
        <authorList>
            <person name="Baker B.J."/>
            <person name="Lazar C.S."/>
            <person name="Teske A.P."/>
            <person name="Dick G.J."/>
        </authorList>
    </citation>
    <scope>NUCLEOTIDE SEQUENCE [LARGE SCALE GENOMIC DNA]</scope>
    <source>
        <strain evidence="1">DG_54_3</strain>
    </source>
</reference>